<evidence type="ECO:0000313" key="2">
    <source>
        <dbReference type="Proteomes" id="UP000008711"/>
    </source>
</evidence>
<keyword evidence="2" id="KW-1185">Reference proteome</keyword>
<dbReference type="EMBL" id="CH954180">
    <property type="protein sequence ID" value="KQS30248.1"/>
    <property type="molecule type" value="Genomic_DNA"/>
</dbReference>
<organism evidence="1 2">
    <name type="scientific">Drosophila erecta</name>
    <name type="common">Fruit fly</name>
    <dbReference type="NCBI Taxonomy" id="7220"/>
    <lineage>
        <taxon>Eukaryota</taxon>
        <taxon>Metazoa</taxon>
        <taxon>Ecdysozoa</taxon>
        <taxon>Arthropoda</taxon>
        <taxon>Hexapoda</taxon>
        <taxon>Insecta</taxon>
        <taxon>Pterygota</taxon>
        <taxon>Neoptera</taxon>
        <taxon>Endopterygota</taxon>
        <taxon>Diptera</taxon>
        <taxon>Brachycera</taxon>
        <taxon>Muscomorpha</taxon>
        <taxon>Ephydroidea</taxon>
        <taxon>Drosophilidae</taxon>
        <taxon>Drosophila</taxon>
        <taxon>Sophophora</taxon>
    </lineage>
</organism>
<reference evidence="1 2" key="2">
    <citation type="journal article" date="2008" name="Bioinformatics">
        <title>Assembly reconciliation.</title>
        <authorList>
            <person name="Zimin A.V."/>
            <person name="Smith D.R."/>
            <person name="Sutton G."/>
            <person name="Yorke J.A."/>
        </authorList>
    </citation>
    <scope>NUCLEOTIDE SEQUENCE [LARGE SCALE GENOMIC DNA]</scope>
    <source>
        <strain evidence="1 2">TSC#14021-0224.01</strain>
    </source>
</reference>
<dbReference type="AlphaFoldDB" id="A0A0Q5T7H0"/>
<name>A0A0Q5T7H0_DROER</name>
<reference evidence="1 2" key="1">
    <citation type="journal article" date="2007" name="Nature">
        <title>Evolution of genes and genomes on the Drosophila phylogeny.</title>
        <authorList>
            <consortium name="Drosophila 12 Genomes Consortium"/>
            <person name="Clark A.G."/>
            <person name="Eisen M.B."/>
            <person name="Smith D.R."/>
            <person name="Bergman C.M."/>
            <person name="Oliver B."/>
            <person name="Markow T.A."/>
            <person name="Kaufman T.C."/>
            <person name="Kellis M."/>
            <person name="Gelbart W."/>
            <person name="Iyer V.N."/>
            <person name="Pollard D.A."/>
            <person name="Sackton T.B."/>
            <person name="Larracuente A.M."/>
            <person name="Singh N.D."/>
            <person name="Abad J.P."/>
            <person name="Abt D.N."/>
            <person name="Adryan B."/>
            <person name="Aguade M."/>
            <person name="Akashi H."/>
            <person name="Anderson W.W."/>
            <person name="Aquadro C.F."/>
            <person name="Ardell D.H."/>
            <person name="Arguello R."/>
            <person name="Artieri C.G."/>
            <person name="Barbash D.A."/>
            <person name="Barker D."/>
            <person name="Barsanti P."/>
            <person name="Batterham P."/>
            <person name="Batzoglou S."/>
            <person name="Begun D."/>
            <person name="Bhutkar A."/>
            <person name="Blanco E."/>
            <person name="Bosak S.A."/>
            <person name="Bradley R.K."/>
            <person name="Brand A.D."/>
            <person name="Brent M.R."/>
            <person name="Brooks A.N."/>
            <person name="Brown R.H."/>
            <person name="Butlin R.K."/>
            <person name="Caggese C."/>
            <person name="Calvi B.R."/>
            <person name="Bernardo de Carvalho A."/>
            <person name="Caspi A."/>
            <person name="Castrezana S."/>
            <person name="Celniker S.E."/>
            <person name="Chang J.L."/>
            <person name="Chapple C."/>
            <person name="Chatterji S."/>
            <person name="Chinwalla A."/>
            <person name="Civetta A."/>
            <person name="Clifton S.W."/>
            <person name="Comeron J.M."/>
            <person name="Costello J.C."/>
            <person name="Coyne J.A."/>
            <person name="Daub J."/>
            <person name="David R.G."/>
            <person name="Delcher A.L."/>
            <person name="Delehaunty K."/>
            <person name="Do C.B."/>
            <person name="Ebling H."/>
            <person name="Edwards K."/>
            <person name="Eickbush T."/>
            <person name="Evans J.D."/>
            <person name="Filipski A."/>
            <person name="Findeiss S."/>
            <person name="Freyhult E."/>
            <person name="Fulton L."/>
            <person name="Fulton R."/>
            <person name="Garcia A.C."/>
            <person name="Gardiner A."/>
            <person name="Garfield D.A."/>
            <person name="Garvin B.E."/>
            <person name="Gibson G."/>
            <person name="Gilbert D."/>
            <person name="Gnerre S."/>
            <person name="Godfrey J."/>
            <person name="Good R."/>
            <person name="Gotea V."/>
            <person name="Gravely B."/>
            <person name="Greenberg A.J."/>
            <person name="Griffiths-Jones S."/>
            <person name="Gross S."/>
            <person name="Guigo R."/>
            <person name="Gustafson E.A."/>
            <person name="Haerty W."/>
            <person name="Hahn M.W."/>
            <person name="Halligan D.L."/>
            <person name="Halpern A.L."/>
            <person name="Halter G.M."/>
            <person name="Han M.V."/>
            <person name="Heger A."/>
            <person name="Hillier L."/>
            <person name="Hinrichs A.S."/>
            <person name="Holmes I."/>
            <person name="Hoskins R.A."/>
            <person name="Hubisz M.J."/>
            <person name="Hultmark D."/>
            <person name="Huntley M.A."/>
            <person name="Jaffe D.B."/>
            <person name="Jagadeeshan S."/>
            <person name="Jeck W.R."/>
            <person name="Johnson J."/>
            <person name="Jones C.D."/>
            <person name="Jordan W.C."/>
            <person name="Karpen G.H."/>
            <person name="Kataoka E."/>
            <person name="Keightley P.D."/>
            <person name="Kheradpour P."/>
            <person name="Kirkness E.F."/>
            <person name="Koerich L.B."/>
            <person name="Kristiansen K."/>
            <person name="Kudrna D."/>
            <person name="Kulathinal R.J."/>
            <person name="Kumar S."/>
            <person name="Kwok R."/>
            <person name="Lander E."/>
            <person name="Langley C.H."/>
            <person name="Lapoint R."/>
            <person name="Lazzaro B.P."/>
            <person name="Lee S.J."/>
            <person name="Levesque L."/>
            <person name="Li R."/>
            <person name="Lin C.F."/>
            <person name="Lin M.F."/>
            <person name="Lindblad-Toh K."/>
            <person name="Llopart A."/>
            <person name="Long M."/>
            <person name="Low L."/>
            <person name="Lozovsky E."/>
            <person name="Lu J."/>
            <person name="Luo M."/>
            <person name="Machado C.A."/>
            <person name="Makalowski W."/>
            <person name="Marzo M."/>
            <person name="Matsuda M."/>
            <person name="Matzkin L."/>
            <person name="McAllister B."/>
            <person name="McBride C.S."/>
            <person name="McKernan B."/>
            <person name="McKernan K."/>
            <person name="Mendez-Lago M."/>
            <person name="Minx P."/>
            <person name="Mollenhauer M.U."/>
            <person name="Montooth K."/>
            <person name="Mount S.M."/>
            <person name="Mu X."/>
            <person name="Myers E."/>
            <person name="Negre B."/>
            <person name="Newfeld S."/>
            <person name="Nielsen R."/>
            <person name="Noor M.A."/>
            <person name="O'Grady P."/>
            <person name="Pachter L."/>
            <person name="Papaceit M."/>
            <person name="Parisi M.J."/>
            <person name="Parisi M."/>
            <person name="Parts L."/>
            <person name="Pedersen J.S."/>
            <person name="Pesole G."/>
            <person name="Phillippy A.M."/>
            <person name="Ponting C.P."/>
            <person name="Pop M."/>
            <person name="Porcelli D."/>
            <person name="Powell J.R."/>
            <person name="Prohaska S."/>
            <person name="Pruitt K."/>
            <person name="Puig M."/>
            <person name="Quesneville H."/>
            <person name="Ram K.R."/>
            <person name="Rand D."/>
            <person name="Rasmussen M.D."/>
            <person name="Reed L.K."/>
            <person name="Reenan R."/>
            <person name="Reily A."/>
            <person name="Remington K.A."/>
            <person name="Rieger T.T."/>
            <person name="Ritchie M.G."/>
            <person name="Robin C."/>
            <person name="Rogers Y.H."/>
            <person name="Rohde C."/>
            <person name="Rozas J."/>
            <person name="Rubenfield M.J."/>
            <person name="Ruiz A."/>
            <person name="Russo S."/>
            <person name="Salzberg S.L."/>
            <person name="Sanchez-Gracia A."/>
            <person name="Saranga D.J."/>
            <person name="Sato H."/>
            <person name="Schaeffer S.W."/>
            <person name="Schatz M.C."/>
            <person name="Schlenke T."/>
            <person name="Schwartz R."/>
            <person name="Segarra C."/>
            <person name="Singh R.S."/>
            <person name="Sirot L."/>
            <person name="Sirota M."/>
            <person name="Sisneros N.B."/>
            <person name="Smith C.D."/>
            <person name="Smith T.F."/>
            <person name="Spieth J."/>
            <person name="Stage D.E."/>
            <person name="Stark A."/>
            <person name="Stephan W."/>
            <person name="Strausberg R.L."/>
            <person name="Strempel S."/>
            <person name="Sturgill D."/>
            <person name="Sutton G."/>
            <person name="Sutton G.G."/>
            <person name="Tao W."/>
            <person name="Teichmann S."/>
            <person name="Tobari Y.N."/>
            <person name="Tomimura Y."/>
            <person name="Tsolas J.M."/>
            <person name="Valente V.L."/>
            <person name="Venter E."/>
            <person name="Venter J.C."/>
            <person name="Vicario S."/>
            <person name="Vieira F.G."/>
            <person name="Vilella A.J."/>
            <person name="Villasante A."/>
            <person name="Walenz B."/>
            <person name="Wang J."/>
            <person name="Wasserman M."/>
            <person name="Watts T."/>
            <person name="Wilson D."/>
            <person name="Wilson R.K."/>
            <person name="Wing R.A."/>
            <person name="Wolfner M.F."/>
            <person name="Wong A."/>
            <person name="Wong G.K."/>
            <person name="Wu C.I."/>
            <person name="Wu G."/>
            <person name="Yamamoto D."/>
            <person name="Yang H.P."/>
            <person name="Yang S.P."/>
            <person name="Yorke J.A."/>
            <person name="Yoshida K."/>
            <person name="Zdobnov E."/>
            <person name="Zhang P."/>
            <person name="Zhang Y."/>
            <person name="Zimin A.V."/>
            <person name="Baldwin J."/>
            <person name="Abdouelleil A."/>
            <person name="Abdulkadir J."/>
            <person name="Abebe A."/>
            <person name="Abera B."/>
            <person name="Abreu J."/>
            <person name="Acer S.C."/>
            <person name="Aftuck L."/>
            <person name="Alexander A."/>
            <person name="An P."/>
            <person name="Anderson E."/>
            <person name="Anderson S."/>
            <person name="Arachi H."/>
            <person name="Azer M."/>
            <person name="Bachantsang P."/>
            <person name="Barry A."/>
            <person name="Bayul T."/>
            <person name="Berlin A."/>
            <person name="Bessette D."/>
            <person name="Bloom T."/>
            <person name="Blye J."/>
            <person name="Boguslavskiy L."/>
            <person name="Bonnet C."/>
            <person name="Boukhgalter B."/>
            <person name="Bourzgui I."/>
            <person name="Brown A."/>
            <person name="Cahill P."/>
            <person name="Channer S."/>
            <person name="Cheshatsang Y."/>
            <person name="Chuda L."/>
            <person name="Citroen M."/>
            <person name="Collymore A."/>
            <person name="Cooke P."/>
            <person name="Costello M."/>
            <person name="D'Aco K."/>
            <person name="Daza R."/>
            <person name="De Haan G."/>
            <person name="DeGray S."/>
            <person name="DeMaso C."/>
            <person name="Dhargay N."/>
            <person name="Dooley K."/>
            <person name="Dooley E."/>
            <person name="Doricent M."/>
            <person name="Dorje P."/>
            <person name="Dorjee K."/>
            <person name="Dupes A."/>
            <person name="Elong R."/>
            <person name="Falk J."/>
            <person name="Farina A."/>
            <person name="Faro S."/>
            <person name="Ferguson D."/>
            <person name="Fisher S."/>
            <person name="Foley C.D."/>
            <person name="Franke A."/>
            <person name="Friedrich D."/>
            <person name="Gadbois L."/>
            <person name="Gearin G."/>
            <person name="Gearin C.R."/>
            <person name="Giannoukos G."/>
            <person name="Goode T."/>
            <person name="Graham J."/>
            <person name="Grandbois E."/>
            <person name="Grewal S."/>
            <person name="Gyaltsen K."/>
            <person name="Hafez N."/>
            <person name="Hagos B."/>
            <person name="Hall J."/>
            <person name="Henson C."/>
            <person name="Hollinger A."/>
            <person name="Honan T."/>
            <person name="Huard M.D."/>
            <person name="Hughes L."/>
            <person name="Hurhula B."/>
            <person name="Husby M.E."/>
            <person name="Kamat A."/>
            <person name="Kanga B."/>
            <person name="Kashin S."/>
            <person name="Khazanovich D."/>
            <person name="Kisner P."/>
            <person name="Lance K."/>
            <person name="Lara M."/>
            <person name="Lee W."/>
            <person name="Lennon N."/>
            <person name="Letendre F."/>
            <person name="LeVine R."/>
            <person name="Lipovsky A."/>
            <person name="Liu X."/>
            <person name="Liu J."/>
            <person name="Liu S."/>
            <person name="Lokyitsang T."/>
            <person name="Lokyitsang Y."/>
            <person name="Lubonja R."/>
            <person name="Lui A."/>
            <person name="MacDonald P."/>
            <person name="Magnisalis V."/>
            <person name="Maru K."/>
            <person name="Matthews C."/>
            <person name="McCusker W."/>
            <person name="McDonough S."/>
            <person name="Mehta T."/>
            <person name="Meldrim J."/>
            <person name="Meneus L."/>
            <person name="Mihai O."/>
            <person name="Mihalev A."/>
            <person name="Mihova T."/>
            <person name="Mittelman R."/>
            <person name="Mlenga V."/>
            <person name="Montmayeur A."/>
            <person name="Mulrain L."/>
            <person name="Navidi A."/>
            <person name="Naylor J."/>
            <person name="Negash T."/>
            <person name="Nguyen T."/>
            <person name="Nguyen N."/>
            <person name="Nicol R."/>
            <person name="Norbu C."/>
            <person name="Norbu N."/>
            <person name="Novod N."/>
            <person name="O'Neill B."/>
            <person name="Osman S."/>
            <person name="Markiewicz E."/>
            <person name="Oyono O.L."/>
            <person name="Patti C."/>
            <person name="Phunkhang P."/>
            <person name="Pierre F."/>
            <person name="Priest M."/>
            <person name="Raghuraman S."/>
            <person name="Rege F."/>
            <person name="Reyes R."/>
            <person name="Rise C."/>
            <person name="Rogov P."/>
            <person name="Ross K."/>
            <person name="Ryan E."/>
            <person name="Settipalli S."/>
            <person name="Shea T."/>
            <person name="Sherpa N."/>
            <person name="Shi L."/>
            <person name="Shih D."/>
            <person name="Sparrow T."/>
            <person name="Spaulding J."/>
            <person name="Stalker J."/>
            <person name="Stange-Thomann N."/>
            <person name="Stavropoulos S."/>
            <person name="Stone C."/>
            <person name="Strader C."/>
            <person name="Tesfaye S."/>
            <person name="Thomson T."/>
            <person name="Thoulutsang Y."/>
            <person name="Thoulutsang D."/>
            <person name="Topham K."/>
            <person name="Topping I."/>
            <person name="Tsamla T."/>
            <person name="Vassiliev H."/>
            <person name="Vo A."/>
            <person name="Wangchuk T."/>
            <person name="Wangdi T."/>
            <person name="Weiand M."/>
            <person name="Wilkinson J."/>
            <person name="Wilson A."/>
            <person name="Yadav S."/>
            <person name="Young G."/>
            <person name="Yu Q."/>
            <person name="Zembek L."/>
            <person name="Zhong D."/>
            <person name="Zimmer A."/>
            <person name="Zwirko Z."/>
            <person name="Jaffe D.B."/>
            <person name="Alvarez P."/>
            <person name="Brockman W."/>
            <person name="Butler J."/>
            <person name="Chin C."/>
            <person name="Gnerre S."/>
            <person name="Grabherr M."/>
            <person name="Kleber M."/>
            <person name="Mauceli E."/>
            <person name="MacCallum I."/>
        </authorList>
    </citation>
    <scope>NUCLEOTIDE SEQUENCE [LARGE SCALE GENOMIC DNA]</scope>
    <source>
        <strain evidence="1 2">TSC#14021-0224.01</strain>
    </source>
</reference>
<dbReference type="Proteomes" id="UP000008711">
    <property type="component" value="Unassembled WGS sequence"/>
</dbReference>
<accession>A0A0Q5T7H0</accession>
<gene>
    <name evidence="1" type="primary">Dere\GG26251</name>
    <name evidence="1" type="synonym">GG26251</name>
    <name evidence="1" type="ORF">Dere_GG26251</name>
</gene>
<dbReference type="OrthoDB" id="7684817at2759"/>
<proteinExistence type="predicted"/>
<protein>
    <submittedName>
        <fullName evidence="1">Uncharacterized protein, isoform A</fullName>
    </submittedName>
</protein>
<sequence>MTFERYGETPAKKTTLLIEKKRSKGFELCMNSKGRTISHRTSSNRHRKLQPFSNSSRFYKYIEYTRCLIKAQLIRRSGRIPVHAYSGYI</sequence>
<evidence type="ECO:0000313" key="1">
    <source>
        <dbReference type="EMBL" id="KQS30248.1"/>
    </source>
</evidence>